<dbReference type="SUPFAM" id="SSF57756">
    <property type="entry name" value="Retrovirus zinc finger-like domains"/>
    <property type="match status" value="1"/>
</dbReference>
<feature type="domain" description="CCHC-type" evidence="3">
    <location>
        <begin position="272"/>
        <end position="286"/>
    </location>
</feature>
<proteinExistence type="predicted"/>
<dbReference type="InterPro" id="IPR005162">
    <property type="entry name" value="Retrotrans_gag_dom"/>
</dbReference>
<dbReference type="GO" id="GO:0003676">
    <property type="term" value="F:nucleic acid binding"/>
    <property type="evidence" value="ECO:0007669"/>
    <property type="project" value="InterPro"/>
</dbReference>
<evidence type="ECO:0000259" key="3">
    <source>
        <dbReference type="PROSITE" id="PS50158"/>
    </source>
</evidence>
<dbReference type="GO" id="GO:0008270">
    <property type="term" value="F:zinc ion binding"/>
    <property type="evidence" value="ECO:0007669"/>
    <property type="project" value="UniProtKB-KW"/>
</dbReference>
<dbReference type="Pfam" id="PF03732">
    <property type="entry name" value="Retrotrans_gag"/>
    <property type="match status" value="1"/>
</dbReference>
<sequence>MPPKRNGMSATAIEQLITQRVTDALLTFEVNQNSGNRNVNGNDNGNGSHDLGSGGRRTLHTTRVYTYKEFLNCQPLNFKGTEGVVGLAHWFEKMESVFHISSCIVECQVKYATCTLLGGALTWWNSHVRVVGYDAAYEITWKSLIKMMTEAYCPRSEIKKLEIDMWNLTVKGTDVMTYTHCFQKLALLCSRMVPEESDKVEKYVGGLPDNIQGNVMSARPKMLQEAIELANNLMDQNVRAYAARPSEKKEYAGTLPLCNKYKLHHNGPCTIKCVNCKKVGHMTRDCMSPTAGADQRTLNYFECRNQGHYHSECPRLKNQNCRNQIENGEARRRVYALGGGEADQDPNNITDDINA</sequence>
<keyword evidence="1" id="KW-0479">Metal-binding</keyword>
<name>A0A6L2JW38_TANCI</name>
<dbReference type="InterPro" id="IPR036875">
    <property type="entry name" value="Znf_CCHC_sf"/>
</dbReference>
<reference evidence="4" key="1">
    <citation type="journal article" date="2019" name="Sci. Rep.">
        <title>Draft genome of Tanacetum cinerariifolium, the natural source of mosquito coil.</title>
        <authorList>
            <person name="Yamashiro T."/>
            <person name="Shiraishi A."/>
            <person name="Satake H."/>
            <person name="Nakayama K."/>
        </authorList>
    </citation>
    <scope>NUCLEOTIDE SEQUENCE</scope>
</reference>
<protein>
    <recommendedName>
        <fullName evidence="3">CCHC-type domain-containing protein</fullName>
    </recommendedName>
</protein>
<dbReference type="PROSITE" id="PS50158">
    <property type="entry name" value="ZF_CCHC"/>
    <property type="match status" value="1"/>
</dbReference>
<feature type="region of interest" description="Disordered" evidence="2">
    <location>
        <begin position="33"/>
        <end position="56"/>
    </location>
</feature>
<dbReference type="EMBL" id="BKCJ010001419">
    <property type="protein sequence ID" value="GEU41298.1"/>
    <property type="molecule type" value="Genomic_DNA"/>
</dbReference>
<dbReference type="SMART" id="SM00343">
    <property type="entry name" value="ZnF_C2HC"/>
    <property type="match status" value="2"/>
</dbReference>
<feature type="compositionally biased region" description="Low complexity" evidence="2">
    <location>
        <begin position="33"/>
        <end position="51"/>
    </location>
</feature>
<comment type="caution">
    <text evidence="4">The sequence shown here is derived from an EMBL/GenBank/DDBJ whole genome shotgun (WGS) entry which is preliminary data.</text>
</comment>
<dbReference type="Gene3D" id="4.10.60.10">
    <property type="entry name" value="Zinc finger, CCHC-type"/>
    <property type="match status" value="1"/>
</dbReference>
<dbReference type="InterPro" id="IPR001878">
    <property type="entry name" value="Znf_CCHC"/>
</dbReference>
<evidence type="ECO:0000256" key="1">
    <source>
        <dbReference type="PROSITE-ProRule" id="PRU00047"/>
    </source>
</evidence>
<gene>
    <name evidence="4" type="ORF">Tci_013276</name>
</gene>
<organism evidence="4">
    <name type="scientific">Tanacetum cinerariifolium</name>
    <name type="common">Dalmatian daisy</name>
    <name type="synonym">Chrysanthemum cinerariifolium</name>
    <dbReference type="NCBI Taxonomy" id="118510"/>
    <lineage>
        <taxon>Eukaryota</taxon>
        <taxon>Viridiplantae</taxon>
        <taxon>Streptophyta</taxon>
        <taxon>Embryophyta</taxon>
        <taxon>Tracheophyta</taxon>
        <taxon>Spermatophyta</taxon>
        <taxon>Magnoliopsida</taxon>
        <taxon>eudicotyledons</taxon>
        <taxon>Gunneridae</taxon>
        <taxon>Pentapetalae</taxon>
        <taxon>asterids</taxon>
        <taxon>campanulids</taxon>
        <taxon>Asterales</taxon>
        <taxon>Asteraceae</taxon>
        <taxon>Asteroideae</taxon>
        <taxon>Anthemideae</taxon>
        <taxon>Anthemidinae</taxon>
        <taxon>Tanacetum</taxon>
    </lineage>
</organism>
<keyword evidence="1" id="KW-0862">Zinc</keyword>
<evidence type="ECO:0000256" key="2">
    <source>
        <dbReference type="SAM" id="MobiDB-lite"/>
    </source>
</evidence>
<evidence type="ECO:0000313" key="4">
    <source>
        <dbReference type="EMBL" id="GEU41298.1"/>
    </source>
</evidence>
<keyword evidence="1" id="KW-0863">Zinc-finger</keyword>
<accession>A0A6L2JW38</accession>
<dbReference type="AlphaFoldDB" id="A0A6L2JW38"/>